<feature type="transmembrane region" description="Helical" evidence="5">
    <location>
        <begin position="73"/>
        <end position="96"/>
    </location>
</feature>
<evidence type="ECO:0000256" key="2">
    <source>
        <dbReference type="ARBA" id="ARBA00022692"/>
    </source>
</evidence>
<evidence type="ECO:0000256" key="3">
    <source>
        <dbReference type="ARBA" id="ARBA00022989"/>
    </source>
</evidence>
<dbReference type="InterPro" id="IPR019109">
    <property type="entry name" value="MamF_MmsF"/>
</dbReference>
<dbReference type="AlphaFoldDB" id="A0A8J7P876"/>
<comment type="caution">
    <text evidence="6">The sequence shown here is derived from an EMBL/GenBank/DDBJ whole genome shotgun (WGS) entry which is preliminary data.</text>
</comment>
<accession>A0A8J7P876</accession>
<organism evidence="6 7">
    <name type="scientific">Candidatus Obscuribacter phosphatis</name>
    <dbReference type="NCBI Taxonomy" id="1906157"/>
    <lineage>
        <taxon>Bacteria</taxon>
        <taxon>Bacillati</taxon>
        <taxon>Candidatus Melainabacteria</taxon>
        <taxon>Candidatus Obscuribacterales</taxon>
        <taxon>Candidatus Obscuribacteraceae</taxon>
        <taxon>Candidatus Obscuribacter</taxon>
    </lineage>
</organism>
<evidence type="ECO:0000313" key="7">
    <source>
        <dbReference type="Proteomes" id="UP000664277"/>
    </source>
</evidence>
<evidence type="ECO:0000313" key="6">
    <source>
        <dbReference type="EMBL" id="MBN8660286.1"/>
    </source>
</evidence>
<evidence type="ECO:0000256" key="4">
    <source>
        <dbReference type="ARBA" id="ARBA00023136"/>
    </source>
</evidence>
<proteinExistence type="predicted"/>
<dbReference type="EMBL" id="JAFLCK010000009">
    <property type="protein sequence ID" value="MBN8660286.1"/>
    <property type="molecule type" value="Genomic_DNA"/>
</dbReference>
<feature type="transmembrane region" description="Helical" evidence="5">
    <location>
        <begin position="102"/>
        <end position="133"/>
    </location>
</feature>
<evidence type="ECO:0000256" key="5">
    <source>
        <dbReference type="SAM" id="Phobius"/>
    </source>
</evidence>
<dbReference type="Pfam" id="PF09685">
    <property type="entry name" value="MamF_MmsF"/>
    <property type="match status" value="1"/>
</dbReference>
<sequence>MVQPDEKPRLNKEINNSDIEPPVMSPSRTIIFDKPIATNLALAICYAPLPVVGIAASVLVYMSPSDNARLAKFHAVQSLALTVGFTIISMVVGGIGSTLLPIPIIGGVLGTLILLVNMLASLGYLALSVALAYKAYQGKDVRLPYLSQYVEAFVK</sequence>
<name>A0A8J7P876_9BACT</name>
<keyword evidence="2 5" id="KW-0812">Transmembrane</keyword>
<reference evidence="6" key="1">
    <citation type="submission" date="2021-02" db="EMBL/GenBank/DDBJ databases">
        <title>Genome-Resolved Metagenomics of a Microbial Community Performing Photosynthetic Biological Nutrient Removal.</title>
        <authorList>
            <person name="Mcdaniel E.A."/>
        </authorList>
    </citation>
    <scope>NUCLEOTIDE SEQUENCE</scope>
    <source>
        <strain evidence="6">UWPOB_OBS1</strain>
    </source>
</reference>
<keyword evidence="4 5" id="KW-0472">Membrane</keyword>
<dbReference type="Proteomes" id="UP000664277">
    <property type="component" value="Unassembled WGS sequence"/>
</dbReference>
<comment type="subcellular location">
    <subcellularLocation>
        <location evidence="1">Membrane</location>
        <topology evidence="1">Multi-pass membrane protein</topology>
    </subcellularLocation>
</comment>
<gene>
    <name evidence="6" type="ORF">J0M35_08000</name>
</gene>
<evidence type="ECO:0000256" key="1">
    <source>
        <dbReference type="ARBA" id="ARBA00004141"/>
    </source>
</evidence>
<feature type="transmembrane region" description="Helical" evidence="5">
    <location>
        <begin position="40"/>
        <end position="61"/>
    </location>
</feature>
<keyword evidence="3 5" id="KW-1133">Transmembrane helix</keyword>
<protein>
    <submittedName>
        <fullName evidence="6">DUF4870 domain-containing protein</fullName>
    </submittedName>
</protein>